<name>A0A0G1NN19_9BACT</name>
<dbReference type="AlphaFoldDB" id="A0A0G1NN19"/>
<evidence type="ECO:0000313" key="2">
    <source>
        <dbReference type="Proteomes" id="UP000034107"/>
    </source>
</evidence>
<sequence>MNLPEYKLAVFVAMDDVRQRLWPARSSNTKTEHVFKNEATRFEVKTRLIVEKPPVMFLEMGMLTREAHQRPLMEMVESANGYLQAIEREQAERDGKPIPESFPAVDFRCVYFYCDAEAVKRRITYRQLELETLGNASGTDVFNFDGFLQGARQIEIPPASLFSERRDAN</sequence>
<proteinExistence type="predicted"/>
<accession>A0A0G1NN19</accession>
<protein>
    <submittedName>
        <fullName evidence="1">Uncharacterized protein</fullName>
    </submittedName>
</protein>
<dbReference type="EMBL" id="LCLS01000011">
    <property type="protein sequence ID" value="KKU21841.1"/>
    <property type="molecule type" value="Genomic_DNA"/>
</dbReference>
<organism evidence="1 2">
    <name type="scientific">Candidatus Nomurabacteria bacterium GW2011_GWA1_46_11</name>
    <dbReference type="NCBI Taxonomy" id="1618732"/>
    <lineage>
        <taxon>Bacteria</taxon>
        <taxon>Candidatus Nomuraibacteriota</taxon>
    </lineage>
</organism>
<reference evidence="1 2" key="1">
    <citation type="journal article" date="2015" name="Nature">
        <title>rRNA introns, odd ribosomes, and small enigmatic genomes across a large radiation of phyla.</title>
        <authorList>
            <person name="Brown C.T."/>
            <person name="Hug L.A."/>
            <person name="Thomas B.C."/>
            <person name="Sharon I."/>
            <person name="Castelle C.J."/>
            <person name="Singh A."/>
            <person name="Wilkins M.J."/>
            <person name="Williams K.H."/>
            <person name="Banfield J.F."/>
        </authorList>
    </citation>
    <scope>NUCLEOTIDE SEQUENCE [LARGE SCALE GENOMIC DNA]</scope>
</reference>
<evidence type="ECO:0000313" key="1">
    <source>
        <dbReference type="EMBL" id="KKU21841.1"/>
    </source>
</evidence>
<gene>
    <name evidence="1" type="ORF">UX31_C0011G0033</name>
</gene>
<comment type="caution">
    <text evidence="1">The sequence shown here is derived from an EMBL/GenBank/DDBJ whole genome shotgun (WGS) entry which is preliminary data.</text>
</comment>
<dbReference type="Proteomes" id="UP000034107">
    <property type="component" value="Unassembled WGS sequence"/>
</dbReference>